<evidence type="ECO:0000313" key="4">
    <source>
        <dbReference type="Proteomes" id="UP000029495"/>
    </source>
</evidence>
<dbReference type="InterPro" id="IPR005561">
    <property type="entry name" value="ANTAR"/>
</dbReference>
<feature type="coiled-coil region" evidence="1">
    <location>
        <begin position="327"/>
        <end position="354"/>
    </location>
</feature>
<dbReference type="InterPro" id="IPR011006">
    <property type="entry name" value="CheY-like_superfamily"/>
</dbReference>
<dbReference type="Gene3D" id="1.10.10.10">
    <property type="entry name" value="Winged helix-like DNA-binding domain superfamily/Winged helix DNA-binding domain"/>
    <property type="match status" value="1"/>
</dbReference>
<evidence type="ECO:0000313" key="3">
    <source>
        <dbReference type="EMBL" id="AIR85973.1"/>
    </source>
</evidence>
<evidence type="ECO:0000259" key="2">
    <source>
        <dbReference type="PROSITE" id="PS50921"/>
    </source>
</evidence>
<keyword evidence="1" id="KW-0175">Coiled coil</keyword>
<dbReference type="InterPro" id="IPR036388">
    <property type="entry name" value="WH-like_DNA-bd_sf"/>
</dbReference>
<dbReference type="InterPro" id="IPR013587">
    <property type="entry name" value="Nitrate/nitrite_sensing"/>
</dbReference>
<name>A0ABM5RIX5_9GAMM</name>
<feature type="domain" description="ANTAR" evidence="2">
    <location>
        <begin position="337"/>
        <end position="398"/>
    </location>
</feature>
<dbReference type="RefSeq" id="WP_038646466.1">
    <property type="nucleotide sequence ID" value="NZ_CP009454.1"/>
</dbReference>
<dbReference type="PROSITE" id="PS50921">
    <property type="entry name" value="ANTAR"/>
    <property type="match status" value="1"/>
</dbReference>
<gene>
    <name evidence="3" type="ORF">LH22_11055</name>
</gene>
<proteinExistence type="predicted"/>
<keyword evidence="4" id="KW-1185">Reference proteome</keyword>
<dbReference type="Pfam" id="PF08376">
    <property type="entry name" value="NIT"/>
    <property type="match status" value="1"/>
</dbReference>
<dbReference type="EMBL" id="CP009454">
    <property type="protein sequence ID" value="AIR85973.1"/>
    <property type="molecule type" value="Genomic_DNA"/>
</dbReference>
<sequence length="406" mass="45050">MSRALEYLHASRASEIASLRRLMRTGEQILAISELIHVLQRERGASNIWICSAGRLFGDELDARAREVEQRQKIALTVLPEAVAQPGYSRFCMLIAAALQSLESLPSLRQHIREGQYSHAEAMEGFNHIIRTLLNLVFEATDTASEPAISRALIALFSFMQGKELAGQERATGSAGFAAGQFTPEQRQRIQMLIAAQEQSFATFSQFADAQNQQQWLLMANADSQIERLRRIACTGAQCGENGVLQWFTLLSQRLDQMKQIEDGLCSTLMACCQRAITTSEQAEPQHLATNQDASFSLYVAGASWLGEQEATLDSNGLAPQLGRSVLSLIREQAQRLQAQADELATMRASLDERKIIDQAKGWLMQQHGFSEQDAWQALRKSAMNQNKRMLDIAQAILAVAATLKP</sequence>
<accession>A0ABM5RIX5</accession>
<organism evidence="3 4">
    <name type="scientific">Pantoea rwandensis</name>
    <dbReference type="NCBI Taxonomy" id="1076550"/>
    <lineage>
        <taxon>Bacteria</taxon>
        <taxon>Pseudomonadati</taxon>
        <taxon>Pseudomonadota</taxon>
        <taxon>Gammaproteobacteria</taxon>
        <taxon>Enterobacterales</taxon>
        <taxon>Erwiniaceae</taxon>
        <taxon>Pantoea</taxon>
    </lineage>
</organism>
<dbReference type="Pfam" id="PF03861">
    <property type="entry name" value="ANTAR"/>
    <property type="match status" value="1"/>
</dbReference>
<dbReference type="Proteomes" id="UP000029495">
    <property type="component" value="Chromosome"/>
</dbReference>
<dbReference type="SMART" id="SM01012">
    <property type="entry name" value="ANTAR"/>
    <property type="match status" value="1"/>
</dbReference>
<reference evidence="3 4" key="1">
    <citation type="submission" date="2014-09" db="EMBL/GenBank/DDBJ databases">
        <authorList>
            <person name="Chan K.-G."/>
        </authorList>
    </citation>
    <scope>NUCLEOTIDE SEQUENCE [LARGE SCALE GENOMIC DNA]</scope>
    <source>
        <strain evidence="3 4">ND04</strain>
    </source>
</reference>
<dbReference type="SUPFAM" id="SSF52172">
    <property type="entry name" value="CheY-like"/>
    <property type="match status" value="1"/>
</dbReference>
<evidence type="ECO:0000256" key="1">
    <source>
        <dbReference type="SAM" id="Coils"/>
    </source>
</evidence>
<protein>
    <submittedName>
        <fullName evidence="3">Transcription antitermination regulator</fullName>
    </submittedName>
</protein>